<comment type="subcellular location">
    <subcellularLocation>
        <location evidence="1">Cell membrane</location>
        <topology evidence="1">Multi-pass membrane protein</topology>
    </subcellularLocation>
</comment>
<dbReference type="GO" id="GO:0005886">
    <property type="term" value="C:plasma membrane"/>
    <property type="evidence" value="ECO:0007669"/>
    <property type="project" value="UniProtKB-SubCell"/>
</dbReference>
<dbReference type="SUPFAM" id="SSF103473">
    <property type="entry name" value="MFS general substrate transporter"/>
    <property type="match status" value="1"/>
</dbReference>
<dbReference type="PANTHER" id="PTHR23530:SF1">
    <property type="entry name" value="PERMEASE, MAJOR FACILITATOR SUPERFAMILY-RELATED"/>
    <property type="match status" value="1"/>
</dbReference>
<keyword evidence="9" id="KW-1185">Reference proteome</keyword>
<keyword evidence="5 6" id="KW-0472">Membrane</keyword>
<dbReference type="PANTHER" id="PTHR23530">
    <property type="entry name" value="TRANSPORT PROTEIN-RELATED"/>
    <property type="match status" value="1"/>
</dbReference>
<dbReference type="InterPro" id="IPR011701">
    <property type="entry name" value="MFS"/>
</dbReference>
<feature type="transmembrane region" description="Helical" evidence="6">
    <location>
        <begin position="46"/>
        <end position="68"/>
    </location>
</feature>
<feature type="transmembrane region" description="Helical" evidence="6">
    <location>
        <begin position="374"/>
        <end position="393"/>
    </location>
</feature>
<feature type="transmembrane region" description="Helical" evidence="6">
    <location>
        <begin position="99"/>
        <end position="116"/>
    </location>
</feature>
<feature type="transmembrane region" description="Helical" evidence="6">
    <location>
        <begin position="137"/>
        <end position="161"/>
    </location>
</feature>
<organism evidence="8 9">
    <name type="scientific">Scopulibacillus darangshiensis</name>
    <dbReference type="NCBI Taxonomy" id="442528"/>
    <lineage>
        <taxon>Bacteria</taxon>
        <taxon>Bacillati</taxon>
        <taxon>Bacillota</taxon>
        <taxon>Bacilli</taxon>
        <taxon>Bacillales</taxon>
        <taxon>Sporolactobacillaceae</taxon>
        <taxon>Scopulibacillus</taxon>
    </lineage>
</organism>
<feature type="transmembrane region" description="Helical" evidence="6">
    <location>
        <begin position="252"/>
        <end position="273"/>
    </location>
</feature>
<gene>
    <name evidence="8" type="ORF">EV207_12529</name>
</gene>
<name>A0A4R2NRB6_9BACL</name>
<feature type="transmembrane region" description="Helical" evidence="6">
    <location>
        <begin position="285"/>
        <end position="304"/>
    </location>
</feature>
<evidence type="ECO:0000256" key="2">
    <source>
        <dbReference type="ARBA" id="ARBA00022448"/>
    </source>
</evidence>
<dbReference type="AlphaFoldDB" id="A0A4R2NRB6"/>
<dbReference type="RefSeq" id="WP_132747026.1">
    <property type="nucleotide sequence ID" value="NZ_SLXK01000025.1"/>
</dbReference>
<evidence type="ECO:0000256" key="1">
    <source>
        <dbReference type="ARBA" id="ARBA00004651"/>
    </source>
</evidence>
<feature type="transmembrane region" description="Helical" evidence="6">
    <location>
        <begin position="343"/>
        <end position="362"/>
    </location>
</feature>
<dbReference type="PROSITE" id="PS00216">
    <property type="entry name" value="SUGAR_TRANSPORT_1"/>
    <property type="match status" value="1"/>
</dbReference>
<keyword evidence="4 6" id="KW-1133">Transmembrane helix</keyword>
<evidence type="ECO:0000259" key="7">
    <source>
        <dbReference type="PROSITE" id="PS50850"/>
    </source>
</evidence>
<dbReference type="Proteomes" id="UP000295416">
    <property type="component" value="Unassembled WGS sequence"/>
</dbReference>
<keyword evidence="3 6" id="KW-0812">Transmembrane</keyword>
<dbReference type="GO" id="GO:0022857">
    <property type="term" value="F:transmembrane transporter activity"/>
    <property type="evidence" value="ECO:0007669"/>
    <property type="project" value="InterPro"/>
</dbReference>
<feature type="transmembrane region" description="Helical" evidence="6">
    <location>
        <begin position="167"/>
        <end position="186"/>
    </location>
</feature>
<feature type="transmembrane region" description="Helical" evidence="6">
    <location>
        <begin position="75"/>
        <end position="93"/>
    </location>
</feature>
<protein>
    <submittedName>
        <fullName evidence="8">Putative MFS family arabinose efflux permease</fullName>
    </submittedName>
</protein>
<evidence type="ECO:0000256" key="3">
    <source>
        <dbReference type="ARBA" id="ARBA00022692"/>
    </source>
</evidence>
<proteinExistence type="predicted"/>
<evidence type="ECO:0000256" key="6">
    <source>
        <dbReference type="SAM" id="Phobius"/>
    </source>
</evidence>
<feature type="transmembrane region" description="Helical" evidence="6">
    <location>
        <begin position="220"/>
        <end position="240"/>
    </location>
</feature>
<evidence type="ECO:0000256" key="5">
    <source>
        <dbReference type="ARBA" id="ARBA00023136"/>
    </source>
</evidence>
<comment type="caution">
    <text evidence="8">The sequence shown here is derived from an EMBL/GenBank/DDBJ whole genome shotgun (WGS) entry which is preliminary data.</text>
</comment>
<dbReference type="Gene3D" id="1.20.1250.20">
    <property type="entry name" value="MFS general substrate transporter like domains"/>
    <property type="match status" value="1"/>
</dbReference>
<feature type="domain" description="Major facilitator superfamily (MFS) profile" evidence="7">
    <location>
        <begin position="7"/>
        <end position="396"/>
    </location>
</feature>
<feature type="transmembrane region" description="Helical" evidence="6">
    <location>
        <begin position="12"/>
        <end position="34"/>
    </location>
</feature>
<accession>A0A4R2NRB6</accession>
<feature type="transmembrane region" description="Helical" evidence="6">
    <location>
        <begin position="310"/>
        <end position="331"/>
    </location>
</feature>
<dbReference type="InterPro" id="IPR053160">
    <property type="entry name" value="MFS_DHA3_Transporter"/>
</dbReference>
<dbReference type="Pfam" id="PF07690">
    <property type="entry name" value="MFS_1"/>
    <property type="match status" value="1"/>
</dbReference>
<dbReference type="InterPro" id="IPR005829">
    <property type="entry name" value="Sugar_transporter_CS"/>
</dbReference>
<dbReference type="OrthoDB" id="9816124at2"/>
<sequence length="410" mass="44805">MKSYIKVLRIKNIGWLIFTNFLLSLTFFDIVFTLLLQSRGINFTQIFILEAVLSLFVLICEIPSGYLADRWGRKPLFIIAVICFAGSTLMIAISQSFVLFLVHSVLYGIGAAAMSGTDEALIYETLQKKEQTTLSRYAFSLQAGSSTAAMLISFPLGSFIAQYSLNLTAYFSIGSMVLAIVSALFIKETKTKVKLDNQEIDKSSRAESAFLYVIKKQPMLVLINILSSAASAFILSLLYFNQPLFLSFGVNIVYFGVIMLGANGLSTLGSVSAPSLASYLGVGRIIVLSSLITGSLFILLAYITNAIFGLAIFALIMGVGAIRGPLVRTIINDTIDHEARTTVLSYLSFIGSLVGITLNPIIGWQADLGLNRVFIIEGSLLLVVGIGFAVVFTKQVHRNDKKKQDQHLSY</sequence>
<reference evidence="8 9" key="1">
    <citation type="submission" date="2019-03" db="EMBL/GenBank/DDBJ databases">
        <title>Genomic Encyclopedia of Type Strains, Phase IV (KMG-IV): sequencing the most valuable type-strain genomes for metagenomic binning, comparative biology and taxonomic classification.</title>
        <authorList>
            <person name="Goeker M."/>
        </authorList>
    </citation>
    <scope>NUCLEOTIDE SEQUENCE [LARGE SCALE GENOMIC DNA]</scope>
    <source>
        <strain evidence="8 9">DSM 19377</strain>
    </source>
</reference>
<evidence type="ECO:0000313" key="9">
    <source>
        <dbReference type="Proteomes" id="UP000295416"/>
    </source>
</evidence>
<dbReference type="PROSITE" id="PS50850">
    <property type="entry name" value="MFS"/>
    <property type="match status" value="1"/>
</dbReference>
<evidence type="ECO:0000256" key="4">
    <source>
        <dbReference type="ARBA" id="ARBA00022989"/>
    </source>
</evidence>
<evidence type="ECO:0000313" key="8">
    <source>
        <dbReference type="EMBL" id="TCP24469.1"/>
    </source>
</evidence>
<dbReference type="InterPro" id="IPR036259">
    <property type="entry name" value="MFS_trans_sf"/>
</dbReference>
<keyword evidence="2" id="KW-0813">Transport</keyword>
<dbReference type="InterPro" id="IPR020846">
    <property type="entry name" value="MFS_dom"/>
</dbReference>
<dbReference type="EMBL" id="SLXK01000025">
    <property type="protein sequence ID" value="TCP24469.1"/>
    <property type="molecule type" value="Genomic_DNA"/>
</dbReference>